<gene>
    <name evidence="3" type="ORF">AKJ08_3584</name>
</gene>
<feature type="signal peptide" evidence="2">
    <location>
        <begin position="1"/>
        <end position="21"/>
    </location>
</feature>
<feature type="region of interest" description="Disordered" evidence="1">
    <location>
        <begin position="387"/>
        <end position="448"/>
    </location>
</feature>
<dbReference type="RefSeq" id="WP_050727254.1">
    <property type="nucleotide sequence ID" value="NZ_CP012332.1"/>
</dbReference>
<proteinExistence type="predicted"/>
<evidence type="ECO:0000256" key="1">
    <source>
        <dbReference type="SAM" id="MobiDB-lite"/>
    </source>
</evidence>
<dbReference type="STRING" id="1391653.AKJ08_3584"/>
<name>A0A0K1PI50_9BACT</name>
<dbReference type="SUPFAM" id="SSF51126">
    <property type="entry name" value="Pectin lyase-like"/>
    <property type="match status" value="1"/>
</dbReference>
<feature type="compositionally biased region" description="Gly residues" evidence="1">
    <location>
        <begin position="415"/>
        <end position="425"/>
    </location>
</feature>
<feature type="chain" id="PRO_5005465818" description="PE-PGRS family protein" evidence="2">
    <location>
        <begin position="22"/>
        <end position="492"/>
    </location>
</feature>
<dbReference type="InterPro" id="IPR012334">
    <property type="entry name" value="Pectin_lyas_fold"/>
</dbReference>
<keyword evidence="2" id="KW-0732">Signal</keyword>
<dbReference type="InterPro" id="IPR011050">
    <property type="entry name" value="Pectin_lyase_fold/virulence"/>
</dbReference>
<evidence type="ECO:0008006" key="5">
    <source>
        <dbReference type="Google" id="ProtNLM"/>
    </source>
</evidence>
<dbReference type="EMBL" id="CP012332">
    <property type="protein sequence ID" value="AKU93197.1"/>
    <property type="molecule type" value="Genomic_DNA"/>
</dbReference>
<dbReference type="Gene3D" id="2.160.20.10">
    <property type="entry name" value="Single-stranded right-handed beta-helix, Pectin lyase-like"/>
    <property type="match status" value="1"/>
</dbReference>
<dbReference type="KEGG" id="vin:AKJ08_3584"/>
<dbReference type="OrthoDB" id="5496540at2"/>
<evidence type="ECO:0000313" key="4">
    <source>
        <dbReference type="Proteomes" id="UP000055590"/>
    </source>
</evidence>
<protein>
    <recommendedName>
        <fullName evidence="5">PE-PGRS family protein</fullName>
    </recommendedName>
</protein>
<accession>A0A0K1PI50</accession>
<reference evidence="3 4" key="1">
    <citation type="submission" date="2015-08" db="EMBL/GenBank/DDBJ databases">
        <authorList>
            <person name="Babu N.S."/>
            <person name="Beckwith C.J."/>
            <person name="Beseler K.G."/>
            <person name="Brison A."/>
            <person name="Carone J.V."/>
            <person name="Caskin T.P."/>
            <person name="Diamond M."/>
            <person name="Durham M.E."/>
            <person name="Foxe J.M."/>
            <person name="Go M."/>
            <person name="Henderson B.A."/>
            <person name="Jones I.B."/>
            <person name="McGettigan J.A."/>
            <person name="Micheletti S.J."/>
            <person name="Nasrallah M.E."/>
            <person name="Ortiz D."/>
            <person name="Piller C.R."/>
            <person name="Privatt S.R."/>
            <person name="Schneider S.L."/>
            <person name="Sharp S."/>
            <person name="Smith T.C."/>
            <person name="Stanton J.D."/>
            <person name="Ullery H.E."/>
            <person name="Wilson R.J."/>
            <person name="Serrano M.G."/>
            <person name="Buck G."/>
            <person name="Lee V."/>
            <person name="Wang Y."/>
            <person name="Carvalho R."/>
            <person name="Voegtly L."/>
            <person name="Shi R."/>
            <person name="Duckworth R."/>
            <person name="Johnson A."/>
            <person name="Loviza R."/>
            <person name="Walstead R."/>
            <person name="Shah Z."/>
            <person name="Kiflezghi M."/>
            <person name="Wade K."/>
            <person name="Ball S.L."/>
            <person name="Bradley K.W."/>
            <person name="Asai D.J."/>
            <person name="Bowman C.A."/>
            <person name="Russell D.A."/>
            <person name="Pope W.H."/>
            <person name="Jacobs-Sera D."/>
            <person name="Hendrix R.W."/>
            <person name="Hatfull G.F."/>
        </authorList>
    </citation>
    <scope>NUCLEOTIDE SEQUENCE [LARGE SCALE GENOMIC DNA]</scope>
    <source>
        <strain evidence="3 4">DSM 27710</strain>
    </source>
</reference>
<evidence type="ECO:0000313" key="3">
    <source>
        <dbReference type="EMBL" id="AKU93197.1"/>
    </source>
</evidence>
<dbReference type="Proteomes" id="UP000055590">
    <property type="component" value="Chromosome"/>
</dbReference>
<dbReference type="AlphaFoldDB" id="A0A0K1PI50"/>
<evidence type="ECO:0000256" key="2">
    <source>
        <dbReference type="SAM" id="SignalP"/>
    </source>
</evidence>
<keyword evidence="4" id="KW-1185">Reference proteome</keyword>
<sequence length="492" mass="51331">MGPLRLLAVSASIVVSLVAFGAVADEIHVHDAAGLVDAARAAKAGDEIVLATGTYRLSGVSCSAAGTPDAPILVRSAEPLGAHIEFDGVEGFKVSGAHWHFEGLDISGVCADHSDCEHAFHVVGEAHGFVLRASRVRDFNAQLKVNAALVDGRWVQPNDGQIVGCEIFDTEPRRTSNPVTKLNIDSGRSWIVQGSYLHDFEKAGGNRTSYAAFMKSGGEDGLFERNLVVCSTSGSQSGTRVGLSFGGGGTAPQFCAPAFDADVRCDVEHRGGTMRNNIVASCSDVGIYLNRAADTKLLFNTLVATSGIDFHFDTTTGLAHGNLLSGRIRDRDGASHVDGPNLNVPPGFFDRWYRDPAHGDLWPFEDPSASVGSAAAHPDVTDDYCGRTRPENPTQGALEHGLGACKTLPPPGLGTEAGGSGGSGGTDIPDRDGDTGGTGGSDDPWYPEDRVWDDDVVICGCASGSGTGGDALLALLLGLALVLPARPRQEGR</sequence>
<organism evidence="3 4">
    <name type="scientific">Vulgatibacter incomptus</name>
    <dbReference type="NCBI Taxonomy" id="1391653"/>
    <lineage>
        <taxon>Bacteria</taxon>
        <taxon>Pseudomonadati</taxon>
        <taxon>Myxococcota</taxon>
        <taxon>Myxococcia</taxon>
        <taxon>Myxococcales</taxon>
        <taxon>Cystobacterineae</taxon>
        <taxon>Vulgatibacteraceae</taxon>
        <taxon>Vulgatibacter</taxon>
    </lineage>
</organism>